<protein>
    <submittedName>
        <fullName evidence="1">Uncharacterized protein</fullName>
    </submittedName>
</protein>
<organism evidence="1 2">
    <name type="scientific">Dibothriocephalus latus</name>
    <name type="common">Fish tapeworm</name>
    <name type="synonym">Diphyllobothrium latum</name>
    <dbReference type="NCBI Taxonomy" id="60516"/>
    <lineage>
        <taxon>Eukaryota</taxon>
        <taxon>Metazoa</taxon>
        <taxon>Spiralia</taxon>
        <taxon>Lophotrochozoa</taxon>
        <taxon>Platyhelminthes</taxon>
        <taxon>Cestoda</taxon>
        <taxon>Eucestoda</taxon>
        <taxon>Diphyllobothriidea</taxon>
        <taxon>Diphyllobothriidae</taxon>
        <taxon>Dibothriocephalus</taxon>
    </lineage>
</organism>
<sequence>MKMRKMSKLLTAEGSTLFANITSLAGVSAHVKTAEPGVRPDFILRLKKFTLELKDDPFECKLSDDFVVLLDEYVEQQKRVTSMRTQLENAAKEGMRISDAQTRTCLARLELQRADEYIARLRRFYAGYEMADDLFTWRMDNLCLQAITDPLLIGSENVLRHLRDMDNV</sequence>
<accession>A0A3P7R8N8</accession>
<gene>
    <name evidence="1" type="ORF">DILT_LOCUS18141</name>
</gene>
<feature type="non-terminal residue" evidence="1">
    <location>
        <position position="168"/>
    </location>
</feature>
<dbReference type="PANTHER" id="PTHR15678">
    <property type="entry name" value="ANTIGEN MLAA-22-RELATED"/>
    <property type="match status" value="1"/>
</dbReference>
<reference evidence="1 2" key="1">
    <citation type="submission" date="2018-11" db="EMBL/GenBank/DDBJ databases">
        <authorList>
            <consortium name="Pathogen Informatics"/>
        </authorList>
    </citation>
    <scope>NUCLEOTIDE SEQUENCE [LARGE SCALE GENOMIC DNA]</scope>
</reference>
<proteinExistence type="predicted"/>
<dbReference type="Pfam" id="PF10344">
    <property type="entry name" value="Hobbit"/>
    <property type="match status" value="1"/>
</dbReference>
<dbReference type="Proteomes" id="UP000281553">
    <property type="component" value="Unassembled WGS sequence"/>
</dbReference>
<evidence type="ECO:0000313" key="2">
    <source>
        <dbReference type="Proteomes" id="UP000281553"/>
    </source>
</evidence>
<dbReference type="AlphaFoldDB" id="A0A3P7R8N8"/>
<dbReference type="PANTHER" id="PTHR15678:SF6">
    <property type="entry name" value="BRIDGE-LIKE LIPID TRANSFER PROTEIN FAMILY MEMBER 2"/>
    <property type="match status" value="1"/>
</dbReference>
<name>A0A3P7R8N8_DIBLA</name>
<dbReference type="OrthoDB" id="6135448at2759"/>
<evidence type="ECO:0000313" key="1">
    <source>
        <dbReference type="EMBL" id="VDN40112.1"/>
    </source>
</evidence>
<dbReference type="InterPro" id="IPR045167">
    <property type="entry name" value="Hobbit"/>
</dbReference>
<keyword evidence="2" id="KW-1185">Reference proteome</keyword>
<dbReference type="EMBL" id="UYRU01097685">
    <property type="protein sequence ID" value="VDN40112.1"/>
    <property type="molecule type" value="Genomic_DNA"/>
</dbReference>